<dbReference type="RefSeq" id="WP_377211701.1">
    <property type="nucleotide sequence ID" value="NZ_JBHTJV010000003.1"/>
</dbReference>
<keyword evidence="2" id="KW-1185">Reference proteome</keyword>
<dbReference type="EMBL" id="JBHTJV010000003">
    <property type="protein sequence ID" value="MFD0915856.1"/>
    <property type="molecule type" value="Genomic_DNA"/>
</dbReference>
<organism evidence="1 2">
    <name type="scientific">Pseudahrensia aquimaris</name>
    <dbReference type="NCBI Taxonomy" id="744461"/>
    <lineage>
        <taxon>Bacteria</taxon>
        <taxon>Pseudomonadati</taxon>
        <taxon>Pseudomonadota</taxon>
        <taxon>Alphaproteobacteria</taxon>
        <taxon>Hyphomicrobiales</taxon>
        <taxon>Ahrensiaceae</taxon>
        <taxon>Pseudahrensia</taxon>
    </lineage>
</organism>
<accession>A0ABW3FBN4</accession>
<gene>
    <name evidence="1" type="ORF">ACFQ14_05500</name>
</gene>
<evidence type="ECO:0000313" key="2">
    <source>
        <dbReference type="Proteomes" id="UP001597101"/>
    </source>
</evidence>
<protein>
    <submittedName>
        <fullName evidence="1">Uncharacterized protein</fullName>
    </submittedName>
</protein>
<sequence>MNGIVAYLREHNAFQTALCSRICFNVLLLSVRDQVIGSNERHSDSLAAIGIVLVQALRANAEQITLTKTSSLCLSESVQSAPRCLPSRLLIGQRAFAVLGKQAEYLSQQLKYMTER</sequence>
<reference evidence="2" key="1">
    <citation type="journal article" date="2019" name="Int. J. Syst. Evol. Microbiol.">
        <title>The Global Catalogue of Microorganisms (GCM) 10K type strain sequencing project: providing services to taxonomists for standard genome sequencing and annotation.</title>
        <authorList>
            <consortium name="The Broad Institute Genomics Platform"/>
            <consortium name="The Broad Institute Genome Sequencing Center for Infectious Disease"/>
            <person name="Wu L."/>
            <person name="Ma J."/>
        </authorList>
    </citation>
    <scope>NUCLEOTIDE SEQUENCE [LARGE SCALE GENOMIC DNA]</scope>
    <source>
        <strain evidence="2">CCUG 60023</strain>
    </source>
</reference>
<name>A0ABW3FBN4_9HYPH</name>
<comment type="caution">
    <text evidence="1">The sequence shown here is derived from an EMBL/GenBank/DDBJ whole genome shotgun (WGS) entry which is preliminary data.</text>
</comment>
<dbReference type="Proteomes" id="UP001597101">
    <property type="component" value="Unassembled WGS sequence"/>
</dbReference>
<evidence type="ECO:0000313" key="1">
    <source>
        <dbReference type="EMBL" id="MFD0915856.1"/>
    </source>
</evidence>
<proteinExistence type="predicted"/>